<dbReference type="AlphaFoldDB" id="A0A2W2CTZ6"/>
<name>A0A2W2CTZ6_9ACTN</name>
<gene>
    <name evidence="1" type="ORF">C1I99_00085</name>
</gene>
<protein>
    <submittedName>
        <fullName evidence="1">Uncharacterized protein</fullName>
    </submittedName>
</protein>
<evidence type="ECO:0000313" key="1">
    <source>
        <dbReference type="EMBL" id="PZG03006.1"/>
    </source>
</evidence>
<dbReference type="Proteomes" id="UP000248749">
    <property type="component" value="Unassembled WGS sequence"/>
</dbReference>
<keyword evidence="2" id="KW-1185">Reference proteome</keyword>
<dbReference type="EMBL" id="POUB01000001">
    <property type="protein sequence ID" value="PZG03006.1"/>
    <property type="molecule type" value="Genomic_DNA"/>
</dbReference>
<accession>A0A2W2CTZ6</accession>
<organism evidence="1 2">
    <name type="scientific">Micromonospora deserti</name>
    <dbReference type="NCBI Taxonomy" id="2070366"/>
    <lineage>
        <taxon>Bacteria</taxon>
        <taxon>Bacillati</taxon>
        <taxon>Actinomycetota</taxon>
        <taxon>Actinomycetes</taxon>
        <taxon>Micromonosporales</taxon>
        <taxon>Micromonosporaceae</taxon>
        <taxon>Micromonospora</taxon>
    </lineage>
</organism>
<comment type="caution">
    <text evidence="1">The sequence shown here is derived from an EMBL/GenBank/DDBJ whole genome shotgun (WGS) entry which is preliminary data.</text>
</comment>
<evidence type="ECO:0000313" key="2">
    <source>
        <dbReference type="Proteomes" id="UP000248749"/>
    </source>
</evidence>
<proteinExistence type="predicted"/>
<sequence length="78" mass="8463">MQSPLAVAQENGVEVNPVARAEFGDLSGRAEQAASMDRLDASPVQVSAADELVQVREQAVLKASPCWFVRRPRRRATA</sequence>
<reference evidence="1 2" key="1">
    <citation type="submission" date="2018-01" db="EMBL/GenBank/DDBJ databases">
        <title>Draft genome sequence of Salinispora sp. 13K206.</title>
        <authorList>
            <person name="Sahin N."/>
            <person name="Saygin H."/>
            <person name="Ay H."/>
        </authorList>
    </citation>
    <scope>NUCLEOTIDE SEQUENCE [LARGE SCALE GENOMIC DNA]</scope>
    <source>
        <strain evidence="1 2">13K206</strain>
    </source>
</reference>